<reference evidence="13" key="1">
    <citation type="journal article" date="2014" name="Nat. Commun.">
        <title>The emerging biofuel crop Camelina sativa retains a highly undifferentiated hexaploid genome structure.</title>
        <authorList>
            <person name="Kagale S."/>
            <person name="Koh C."/>
            <person name="Nixon J."/>
            <person name="Bollina V."/>
            <person name="Clarke W.E."/>
            <person name="Tuteja R."/>
            <person name="Spillane C."/>
            <person name="Robinson S.J."/>
            <person name="Links M.G."/>
            <person name="Clarke C."/>
            <person name="Higgins E.E."/>
            <person name="Huebert T."/>
            <person name="Sharpe A.G."/>
            <person name="Parkin I.A."/>
        </authorList>
    </citation>
    <scope>NUCLEOTIDE SEQUENCE [LARGE SCALE GENOMIC DNA]</scope>
    <source>
        <strain evidence="13">cv. DH55</strain>
    </source>
</reference>
<dbReference type="PANTHER" id="PTHR10106">
    <property type="entry name" value="CYTOCHROME B561-RELATED"/>
    <property type="match status" value="1"/>
</dbReference>
<feature type="transmembrane region" description="Helical" evidence="11">
    <location>
        <begin position="116"/>
        <end position="141"/>
    </location>
</feature>
<evidence type="ECO:0000256" key="1">
    <source>
        <dbReference type="ARBA" id="ARBA00001970"/>
    </source>
</evidence>
<dbReference type="InterPro" id="IPR043205">
    <property type="entry name" value="CYB561/CYBRD1-like"/>
</dbReference>
<evidence type="ECO:0000256" key="4">
    <source>
        <dbReference type="ARBA" id="ARBA00022617"/>
    </source>
</evidence>
<evidence type="ECO:0000256" key="8">
    <source>
        <dbReference type="ARBA" id="ARBA00022989"/>
    </source>
</evidence>
<evidence type="ECO:0000256" key="3">
    <source>
        <dbReference type="ARBA" id="ARBA00022448"/>
    </source>
</evidence>
<evidence type="ECO:0000313" key="13">
    <source>
        <dbReference type="Proteomes" id="UP000694864"/>
    </source>
</evidence>
<feature type="transmembrane region" description="Helical" evidence="11">
    <location>
        <begin position="195"/>
        <end position="215"/>
    </location>
</feature>
<feature type="transmembrane region" description="Helical" evidence="11">
    <location>
        <begin position="153"/>
        <end position="175"/>
    </location>
</feature>
<dbReference type="CDD" id="cd08766">
    <property type="entry name" value="Cyt_b561_ACYB-1_like"/>
    <property type="match status" value="1"/>
</dbReference>
<feature type="transmembrane region" description="Helical" evidence="11">
    <location>
        <begin position="50"/>
        <end position="72"/>
    </location>
</feature>
<organism evidence="13 14">
    <name type="scientific">Camelina sativa</name>
    <name type="common">False flax</name>
    <name type="synonym">Myagrum sativum</name>
    <dbReference type="NCBI Taxonomy" id="90675"/>
    <lineage>
        <taxon>Eukaryota</taxon>
        <taxon>Viridiplantae</taxon>
        <taxon>Streptophyta</taxon>
        <taxon>Embryophyta</taxon>
        <taxon>Tracheophyta</taxon>
        <taxon>Spermatophyta</taxon>
        <taxon>Magnoliopsida</taxon>
        <taxon>eudicotyledons</taxon>
        <taxon>Gunneridae</taxon>
        <taxon>Pentapetalae</taxon>
        <taxon>rosids</taxon>
        <taxon>malvids</taxon>
        <taxon>Brassicales</taxon>
        <taxon>Brassicaceae</taxon>
        <taxon>Camelineae</taxon>
        <taxon>Camelina</taxon>
    </lineage>
</organism>
<feature type="domain" description="Cytochrome b561" evidence="12">
    <location>
        <begin position="13"/>
        <end position="216"/>
    </location>
</feature>
<keyword evidence="9" id="KW-0408">Iron</keyword>
<proteinExistence type="predicted"/>
<keyword evidence="7" id="KW-0249">Electron transport</keyword>
<keyword evidence="8 11" id="KW-1133">Transmembrane helix</keyword>
<evidence type="ECO:0000256" key="7">
    <source>
        <dbReference type="ARBA" id="ARBA00022982"/>
    </source>
</evidence>
<feature type="transmembrane region" description="Helical" evidence="11">
    <location>
        <begin position="84"/>
        <end position="104"/>
    </location>
</feature>
<evidence type="ECO:0000256" key="9">
    <source>
        <dbReference type="ARBA" id="ARBA00023004"/>
    </source>
</evidence>
<dbReference type="RefSeq" id="XP_019087997.1">
    <property type="nucleotide sequence ID" value="XM_019232452.1"/>
</dbReference>
<comment type="cofactor">
    <cofactor evidence="1">
        <name>heme b</name>
        <dbReference type="ChEBI" id="CHEBI:60344"/>
    </cofactor>
</comment>
<reference evidence="14" key="2">
    <citation type="submission" date="2025-08" db="UniProtKB">
        <authorList>
            <consortium name="RefSeq"/>
        </authorList>
    </citation>
    <scope>IDENTIFICATION</scope>
    <source>
        <tissue evidence="14">Leaf</tissue>
    </source>
</reference>
<dbReference type="GeneID" id="104725741"/>
<evidence type="ECO:0000256" key="5">
    <source>
        <dbReference type="ARBA" id="ARBA00022692"/>
    </source>
</evidence>
<dbReference type="Pfam" id="PF03188">
    <property type="entry name" value="Cytochrom_B561"/>
    <property type="match status" value="1"/>
</dbReference>
<evidence type="ECO:0000259" key="12">
    <source>
        <dbReference type="PROSITE" id="PS50939"/>
    </source>
</evidence>
<evidence type="ECO:0000256" key="11">
    <source>
        <dbReference type="SAM" id="Phobius"/>
    </source>
</evidence>
<accession>A0ABM1QMK9</accession>
<keyword evidence="13" id="KW-1185">Reference proteome</keyword>
<dbReference type="InterPro" id="IPR006593">
    <property type="entry name" value="Cyt_b561/ferric_Rdtase_TM"/>
</dbReference>
<name>A0ABM1QMK9_CAMSA</name>
<sequence>MAVKINARMVAFVAHTLALVASVMVLYWSISYRGGFAWESTNKNLIFNLHPVLMLIGLIILGGEAIISYKWLRIEKQKKKKIHLVLHAIALILGICGICAAFKNHNESHIPNLYSLHSWIGIGVIVFYAFQWHYSFIIFFFPRGSSTLRSNLLPWHAFLGLFVYILAVGNSALGFLEKLTFMENSGLDKYGSEAFLVNFMAIVTILFGTFVILTVSAKPAPSSNEYNYSYSAI</sequence>
<keyword evidence="5 11" id="KW-0812">Transmembrane</keyword>
<protein>
    <submittedName>
        <fullName evidence="14">Transmembrane ascorbate ferrireductase 1-like</fullName>
    </submittedName>
</protein>
<keyword evidence="6" id="KW-0479">Metal-binding</keyword>
<feature type="transmembrane region" description="Helical" evidence="11">
    <location>
        <begin position="12"/>
        <end position="30"/>
    </location>
</feature>
<dbReference type="Gene3D" id="1.20.120.1770">
    <property type="match status" value="1"/>
</dbReference>
<evidence type="ECO:0000313" key="14">
    <source>
        <dbReference type="RefSeq" id="XP_019087997.1"/>
    </source>
</evidence>
<keyword evidence="10 11" id="KW-0472">Membrane</keyword>
<evidence type="ECO:0000256" key="2">
    <source>
        <dbReference type="ARBA" id="ARBA00004141"/>
    </source>
</evidence>
<evidence type="ECO:0000256" key="10">
    <source>
        <dbReference type="ARBA" id="ARBA00023136"/>
    </source>
</evidence>
<keyword evidence="3" id="KW-0813">Transport</keyword>
<dbReference type="PROSITE" id="PS50939">
    <property type="entry name" value="CYTOCHROME_B561"/>
    <property type="match status" value="1"/>
</dbReference>
<dbReference type="PANTHER" id="PTHR10106:SF47">
    <property type="entry name" value="GENOME ASSEMBLY, CHROMOSOME: A02"/>
    <property type="match status" value="1"/>
</dbReference>
<dbReference type="SMART" id="SM00665">
    <property type="entry name" value="B561"/>
    <property type="match status" value="1"/>
</dbReference>
<evidence type="ECO:0000256" key="6">
    <source>
        <dbReference type="ARBA" id="ARBA00022723"/>
    </source>
</evidence>
<keyword evidence="4" id="KW-0349">Heme</keyword>
<dbReference type="Proteomes" id="UP000694864">
    <property type="component" value="Chromosome 11"/>
</dbReference>
<comment type="subcellular location">
    <subcellularLocation>
        <location evidence="2">Membrane</location>
        <topology evidence="2">Multi-pass membrane protein</topology>
    </subcellularLocation>
</comment>
<gene>
    <name evidence="14" type="primary">LOC104725741</name>
</gene>